<gene>
    <name evidence="2" type="ORF">D3P96_02930</name>
</gene>
<dbReference type="Pfam" id="PF05133">
    <property type="entry name" value="SPP1_portal"/>
    <property type="match status" value="1"/>
</dbReference>
<feature type="region of interest" description="Disordered" evidence="1">
    <location>
        <begin position="479"/>
        <end position="507"/>
    </location>
</feature>
<dbReference type="InterPro" id="IPR021145">
    <property type="entry name" value="Portal_protein_SPP1_Gp6-like"/>
</dbReference>
<reference evidence="2 3" key="1">
    <citation type="submission" date="2018-10" db="EMBL/GenBank/DDBJ databases">
        <title>Draft genome sequence of Weissella viridescens UCO-SMC3.</title>
        <authorList>
            <person name="Garcia-Cancino A."/>
            <person name="Espinoza-Monje M."/>
            <person name="Albarracin L."/>
            <person name="Garcia-Castillo V."/>
            <person name="Campos-Martin J."/>
            <person name="Nakano Y."/>
            <person name="Guitierrez-Zamorano C."/>
            <person name="Ikeda-Ohtsubo W."/>
            <person name="Morita H."/>
            <person name="Kitazawa H."/>
            <person name="Villena J."/>
        </authorList>
    </citation>
    <scope>NUCLEOTIDE SEQUENCE [LARGE SCALE GENOMIC DNA]</scope>
    <source>
        <strain evidence="2 3">UCO-SMC3</strain>
    </source>
</reference>
<evidence type="ECO:0000313" key="3">
    <source>
        <dbReference type="Proteomes" id="UP000275836"/>
    </source>
</evidence>
<dbReference type="Proteomes" id="UP000275836">
    <property type="component" value="Unassembled WGS sequence"/>
</dbReference>
<dbReference type="InterPro" id="IPR006432">
    <property type="entry name" value="Phage_portal_A118-type"/>
</dbReference>
<comment type="caution">
    <text evidence="2">The sequence shown here is derived from an EMBL/GenBank/DDBJ whole genome shotgun (WGS) entry which is preliminary data.</text>
</comment>
<accession>A0A3P2RL64</accession>
<dbReference type="OrthoDB" id="1641671at2"/>
<evidence type="ECO:0000313" key="2">
    <source>
        <dbReference type="EMBL" id="RRG18402.1"/>
    </source>
</evidence>
<dbReference type="AlphaFoldDB" id="A0A3P2RL64"/>
<protein>
    <submittedName>
        <fullName evidence="2">Phage portal protein</fullName>
    </submittedName>
</protein>
<organism evidence="2 3">
    <name type="scientific">Weissella viridescens</name>
    <name type="common">Lactobacillus viridescens</name>
    <dbReference type="NCBI Taxonomy" id="1629"/>
    <lineage>
        <taxon>Bacteria</taxon>
        <taxon>Bacillati</taxon>
        <taxon>Bacillota</taxon>
        <taxon>Bacilli</taxon>
        <taxon>Lactobacillales</taxon>
        <taxon>Lactobacillaceae</taxon>
        <taxon>Weissella</taxon>
    </lineage>
</organism>
<proteinExistence type="predicted"/>
<dbReference type="EMBL" id="RHGY01000002">
    <property type="protein sequence ID" value="RRG18402.1"/>
    <property type="molecule type" value="Genomic_DNA"/>
</dbReference>
<name>A0A3P2RL64_WEIVI</name>
<dbReference type="NCBIfam" id="TIGR01542">
    <property type="entry name" value="A118_put_portal"/>
    <property type="match status" value="1"/>
</dbReference>
<evidence type="ECO:0000256" key="1">
    <source>
        <dbReference type="SAM" id="MobiDB-lite"/>
    </source>
</evidence>
<dbReference type="PIRSF" id="PIRSF011911">
    <property type="entry name" value="A118_put_portal"/>
    <property type="match status" value="1"/>
</dbReference>
<sequence>MGNYLKTITDHPDINLPTSEILRIQEDLRYYRNDMKKVSYYNTYNQKKERKPHTLALTKQMSRQLASLVFNEGMTISIQPHVDEKETANTQENDELDQFIKKVLADNNFNQNYEENLELGIATGGFAVRPYIENGAIKLAWIGADQFVPLDSNTNEITSAAIVNKRTVSERDTTVWYSLLEFHYYDEVARTETIENEVYRSETANEIGQNVPLSNWDKSLPEKVVLSGLSRPTFAYFKMPGKNNFAVESPLGVGISENAKSIIDAANIAYDQFVREVQLAKRRVFVPSSMIRPTAKQEGNLFDDGFPKFDEDEDVFMQFKDKEGANITQVDTTIRNVQYTATLQYHLHALENNVGLSQGTLTTDGAINDKTATEVVSDNSATYRTRSSIITQCEKQLYGLIRSILELANLPLFEGKTLLNYDIQKNPIDINLHFEDGVFVDKDAQAKQDMLIVQQGMMPKVEFLQRNYGLSEEDAKRWIQEAQDDVANNDPLPKEQKGMFGDGGGDE</sequence>